<dbReference type="EMBL" id="CAJMWR010004261">
    <property type="protein sequence ID" value="CAE6491765.1"/>
    <property type="molecule type" value="Genomic_DNA"/>
</dbReference>
<protein>
    <submittedName>
        <fullName evidence="3">Uncharacterized protein</fullName>
    </submittedName>
</protein>
<organism evidence="3 4">
    <name type="scientific">Rhizoctonia solani</name>
    <dbReference type="NCBI Taxonomy" id="456999"/>
    <lineage>
        <taxon>Eukaryota</taxon>
        <taxon>Fungi</taxon>
        <taxon>Dikarya</taxon>
        <taxon>Basidiomycota</taxon>
        <taxon>Agaricomycotina</taxon>
        <taxon>Agaricomycetes</taxon>
        <taxon>Cantharellales</taxon>
        <taxon>Ceratobasidiaceae</taxon>
        <taxon>Rhizoctonia</taxon>
    </lineage>
</organism>
<comment type="caution">
    <text evidence="3">The sequence shown here is derived from an EMBL/GenBank/DDBJ whole genome shotgun (WGS) entry which is preliminary data.</text>
</comment>
<dbReference type="Proteomes" id="UP000663840">
    <property type="component" value="Unassembled WGS sequence"/>
</dbReference>
<keyword evidence="2" id="KW-0812">Transmembrane</keyword>
<keyword evidence="2" id="KW-1133">Transmembrane helix</keyword>
<feature type="region of interest" description="Disordered" evidence="1">
    <location>
        <begin position="370"/>
        <end position="407"/>
    </location>
</feature>
<evidence type="ECO:0000313" key="3">
    <source>
        <dbReference type="EMBL" id="CAE6491765.1"/>
    </source>
</evidence>
<reference evidence="3" key="1">
    <citation type="submission" date="2021-01" db="EMBL/GenBank/DDBJ databases">
        <authorList>
            <person name="Kaushik A."/>
        </authorList>
    </citation>
    <scope>NUCLEOTIDE SEQUENCE</scope>
    <source>
        <strain evidence="3">AG1-1A</strain>
    </source>
</reference>
<feature type="compositionally biased region" description="Polar residues" evidence="1">
    <location>
        <begin position="384"/>
        <end position="396"/>
    </location>
</feature>
<dbReference type="AlphaFoldDB" id="A0A8H3CNP4"/>
<keyword evidence="2" id="KW-0472">Membrane</keyword>
<accession>A0A8H3CNP4</accession>
<feature type="transmembrane region" description="Helical" evidence="2">
    <location>
        <begin position="244"/>
        <end position="272"/>
    </location>
</feature>
<name>A0A8H3CNP4_9AGAM</name>
<proteinExistence type="predicted"/>
<evidence type="ECO:0000256" key="2">
    <source>
        <dbReference type="SAM" id="Phobius"/>
    </source>
</evidence>
<gene>
    <name evidence="3" type="ORF">RDB_LOCUS149068</name>
</gene>
<evidence type="ECO:0000256" key="1">
    <source>
        <dbReference type="SAM" id="MobiDB-lite"/>
    </source>
</evidence>
<sequence>MSARNPPWDPSNFYFDLPGTIPQCSNATWEYWSINTANPLPKAPYHGVFYAGGYEPYRVQFHNRDLTGKLNWTANLPEGIAFGSSMFDSEDYTSGMLERTTTFTPQPGCNVTNPLTPSTLDVEVTGDSGQCQMSWINIKNGTPPYRLEIAPLGRHQKTIHFLTSPLGFVLDMGAGLDYWLVAYDSAGHSAVVGSRKVSVTSETACLEAASTVTAGRFSTMYPGGTTTFTTSATATATSMPSNGLAVPAIIGVAVAVPIVSIIVIALLIFFCYKRHRRGNELEEKPDIEPVYYPGIQYTPVPTTGTSLTFAGSHHGGSSNGYCSPPLASPYSLSATGADNRNTIYSLGDTNTIRSSMALSEKRRHLINPDAHTLGPINAEPFDPNSLSGPSRMQSELPSPPAYSASSS</sequence>
<evidence type="ECO:0000313" key="4">
    <source>
        <dbReference type="Proteomes" id="UP000663840"/>
    </source>
</evidence>